<name>A0A0K2IZC4_STEMA</name>
<accession>A0A0K2IZC4</accession>
<protein>
    <submittedName>
        <fullName evidence="1">Uncharacterized protein</fullName>
    </submittedName>
</protein>
<proteinExistence type="predicted"/>
<dbReference type="Proteomes" id="UP000625930">
    <property type="component" value="Unassembled WGS sequence"/>
</dbReference>
<dbReference type="RefSeq" id="WP_053443431.1">
    <property type="nucleotide sequence ID" value="NZ_CP040439.1"/>
</dbReference>
<dbReference type="EMBL" id="JADUNP010000034">
    <property type="protein sequence ID" value="MBH1653442.1"/>
    <property type="molecule type" value="Genomic_DNA"/>
</dbReference>
<sequence>MYRITMIALLLGLSGAVSAKPEKTAIQMDGQAPVAEQVRRVEKALDDGEYSEISADDRAQVQQALARITQRMGDHRTLQELPPQVQAEVFNDQERINTVLVRAHEDSRQICQHTRTTGSNMPKSRCLTVAERRRIEEKGKALLNDQRTFNNLNPATNH</sequence>
<gene>
    <name evidence="1" type="ORF">I5U67_14850</name>
</gene>
<reference evidence="1" key="1">
    <citation type="submission" date="2020-11" db="EMBL/GenBank/DDBJ databases">
        <title>Enhanced detection system for hospital associated transmission using whole genome sequencing surveillance.</title>
        <authorList>
            <person name="Harrison L.H."/>
            <person name="Van Tyne D."/>
            <person name="Marsh J.W."/>
            <person name="Griffith M.P."/>
            <person name="Snyder D.J."/>
            <person name="Cooper V.S."/>
            <person name="Mustapha M."/>
        </authorList>
    </citation>
    <scope>NUCLEOTIDE SEQUENCE</scope>
    <source>
        <strain evidence="1">STEN00091</strain>
    </source>
</reference>
<comment type="caution">
    <text evidence="1">The sequence shown here is derived from an EMBL/GenBank/DDBJ whole genome shotgun (WGS) entry which is preliminary data.</text>
</comment>
<organism evidence="1 2">
    <name type="scientific">Stenotrophomonas maltophilia</name>
    <name type="common">Pseudomonas maltophilia</name>
    <name type="synonym">Xanthomonas maltophilia</name>
    <dbReference type="NCBI Taxonomy" id="40324"/>
    <lineage>
        <taxon>Bacteria</taxon>
        <taxon>Pseudomonadati</taxon>
        <taxon>Pseudomonadota</taxon>
        <taxon>Gammaproteobacteria</taxon>
        <taxon>Lysobacterales</taxon>
        <taxon>Lysobacteraceae</taxon>
        <taxon>Stenotrophomonas</taxon>
        <taxon>Stenotrophomonas maltophilia group</taxon>
    </lineage>
</organism>
<dbReference type="AlphaFoldDB" id="A0A0K2IZC4"/>
<evidence type="ECO:0000313" key="1">
    <source>
        <dbReference type="EMBL" id="MBH1653442.1"/>
    </source>
</evidence>
<evidence type="ECO:0000313" key="2">
    <source>
        <dbReference type="Proteomes" id="UP000625930"/>
    </source>
</evidence>